<evidence type="ECO:0000256" key="2">
    <source>
        <dbReference type="ARBA" id="ARBA00022723"/>
    </source>
</evidence>
<proteinExistence type="predicted"/>
<dbReference type="Proteomes" id="UP001221898">
    <property type="component" value="Unassembled WGS sequence"/>
</dbReference>
<comment type="cofactor">
    <cofactor evidence="1">
        <name>a divalent metal cation</name>
        <dbReference type="ChEBI" id="CHEBI:60240"/>
    </cofactor>
</comment>
<comment type="caution">
    <text evidence="5">The sequence shown here is derived from an EMBL/GenBank/DDBJ whole genome shotgun (WGS) entry which is preliminary data.</text>
</comment>
<evidence type="ECO:0000259" key="4">
    <source>
        <dbReference type="Pfam" id="PF13966"/>
    </source>
</evidence>
<dbReference type="EMBL" id="JAINUG010000128">
    <property type="protein sequence ID" value="KAJ8394210.1"/>
    <property type="molecule type" value="Genomic_DNA"/>
</dbReference>
<dbReference type="Pfam" id="PF13966">
    <property type="entry name" value="zf-RVT"/>
    <property type="match status" value="1"/>
</dbReference>
<reference evidence="5" key="1">
    <citation type="journal article" date="2023" name="Science">
        <title>Genome structures resolve the early diversification of teleost fishes.</title>
        <authorList>
            <person name="Parey E."/>
            <person name="Louis A."/>
            <person name="Montfort J."/>
            <person name="Bouchez O."/>
            <person name="Roques C."/>
            <person name="Iampietro C."/>
            <person name="Lluch J."/>
            <person name="Castinel A."/>
            <person name="Donnadieu C."/>
            <person name="Desvignes T."/>
            <person name="Floi Bucao C."/>
            <person name="Jouanno E."/>
            <person name="Wen M."/>
            <person name="Mejri S."/>
            <person name="Dirks R."/>
            <person name="Jansen H."/>
            <person name="Henkel C."/>
            <person name="Chen W.J."/>
            <person name="Zahm M."/>
            <person name="Cabau C."/>
            <person name="Klopp C."/>
            <person name="Thompson A.W."/>
            <person name="Robinson-Rechavi M."/>
            <person name="Braasch I."/>
            <person name="Lecointre G."/>
            <person name="Bobe J."/>
            <person name="Postlethwait J.H."/>
            <person name="Berthelot C."/>
            <person name="Roest Crollius H."/>
            <person name="Guiguen Y."/>
        </authorList>
    </citation>
    <scope>NUCLEOTIDE SEQUENCE</scope>
    <source>
        <strain evidence="5">NC1722</strain>
    </source>
</reference>
<dbReference type="InterPro" id="IPR027806">
    <property type="entry name" value="HARBI1_dom"/>
</dbReference>
<organism evidence="5 6">
    <name type="scientific">Aldrovandia affinis</name>
    <dbReference type="NCBI Taxonomy" id="143900"/>
    <lineage>
        <taxon>Eukaryota</taxon>
        <taxon>Metazoa</taxon>
        <taxon>Chordata</taxon>
        <taxon>Craniata</taxon>
        <taxon>Vertebrata</taxon>
        <taxon>Euteleostomi</taxon>
        <taxon>Actinopterygii</taxon>
        <taxon>Neopterygii</taxon>
        <taxon>Teleostei</taxon>
        <taxon>Notacanthiformes</taxon>
        <taxon>Halosauridae</taxon>
        <taxon>Aldrovandia</taxon>
    </lineage>
</organism>
<feature type="non-terminal residue" evidence="5">
    <location>
        <position position="1"/>
    </location>
</feature>
<dbReference type="GO" id="GO:0046872">
    <property type="term" value="F:metal ion binding"/>
    <property type="evidence" value="ECO:0007669"/>
    <property type="project" value="UniProtKB-KW"/>
</dbReference>
<evidence type="ECO:0000313" key="5">
    <source>
        <dbReference type="EMBL" id="KAJ8394210.1"/>
    </source>
</evidence>
<protein>
    <recommendedName>
        <fullName evidence="7">DDE Tnp4 domain-containing protein</fullName>
    </recommendedName>
</protein>
<evidence type="ECO:0000259" key="3">
    <source>
        <dbReference type="Pfam" id="PF13359"/>
    </source>
</evidence>
<dbReference type="AlphaFoldDB" id="A0AAD7S1F5"/>
<gene>
    <name evidence="5" type="ORF">AAFF_G00047930</name>
</gene>
<dbReference type="Pfam" id="PF13359">
    <property type="entry name" value="DDE_Tnp_4"/>
    <property type="match status" value="1"/>
</dbReference>
<keyword evidence="2" id="KW-0479">Metal-binding</keyword>
<feature type="domain" description="DDE Tnp4" evidence="3">
    <location>
        <begin position="461"/>
        <end position="605"/>
    </location>
</feature>
<dbReference type="PANTHER" id="PTHR45913">
    <property type="entry name" value="EPM2A-INTERACTING PROTEIN 1"/>
    <property type="match status" value="1"/>
</dbReference>
<evidence type="ECO:0000313" key="6">
    <source>
        <dbReference type="Proteomes" id="UP001221898"/>
    </source>
</evidence>
<keyword evidence="6" id="KW-1185">Reference proteome</keyword>
<sequence>MKKIELWLRKCEAGDVTSFPQLDRWLSTHSKKKKKTLQTVKAHLDKLSTEFKSYFPDIEDACAEKDWIRNPFMANCIHSAPECPSPVTREEATDHRALYARLASRQVVTPSGVPAGVVWSRVSGGGAPGSVRDLQWRCALGRLPVRETLHRHGCAASPLCPRRCGAPETVFHVFWDCPYAREFWTLVQGLLRRVGPGHVLSRDGVVYRRGLGFLPSVTSGVLWDLLGYAKLVLWEARTAMVEEHETEHSDISYHTAVRWLSLGKVLKRVWDLKAEIREFCEKKGKDIPELSDEKWMADFAFAVDVTALMTALNTKLQDKGLFVHEMHNLVKAFMTEILQTRRQHGEYHRLVQELRLDRERFQRYFRLDRAQFDELLTRVGPRITRLETNWRSPISAAERLAICLAIVGGITTVGYIIPEVATAIWECLVSEFMPVPKKEDWMTIAEEFRQHWNFPNCLGSIDGKHVNIQAPSKSGSLYFNYKGTYSIVLLAVVDASSKFGKALQNGRLDLPEDRLLPEAEHLGCQPHVFVADEAFPLQTPLMRPFPGSNLSRRNRVFNYRLSRARMIVENTFGILSAQWRMYRRVIGTSPGNVEKCVKATCVLHNFIRWTAGAQQLRDRLLILLISAHPPSGNQQRHKEAIH</sequence>
<feature type="domain" description="Reverse transcriptase zinc-binding" evidence="4">
    <location>
        <begin position="126"/>
        <end position="184"/>
    </location>
</feature>
<evidence type="ECO:0000256" key="1">
    <source>
        <dbReference type="ARBA" id="ARBA00001968"/>
    </source>
</evidence>
<dbReference type="InterPro" id="IPR026960">
    <property type="entry name" value="RVT-Znf"/>
</dbReference>
<accession>A0AAD7S1F5</accession>
<dbReference type="PANTHER" id="PTHR45913:SF9">
    <property type="entry name" value="GENERAL TRANSCRIPTION FACTOR II-I REPEAT DOMAIN-CONTAINING PROTEIN 2-LIKE-RELATED"/>
    <property type="match status" value="1"/>
</dbReference>
<evidence type="ECO:0008006" key="7">
    <source>
        <dbReference type="Google" id="ProtNLM"/>
    </source>
</evidence>
<name>A0AAD7S1F5_9TELE</name>